<dbReference type="GO" id="GO:0003700">
    <property type="term" value="F:DNA-binding transcription factor activity"/>
    <property type="evidence" value="ECO:0007669"/>
    <property type="project" value="TreeGrafter"/>
</dbReference>
<dbReference type="Gene3D" id="3.30.160.60">
    <property type="entry name" value="Classic Zinc Finger"/>
    <property type="match status" value="1"/>
</dbReference>
<dbReference type="PROSITE" id="PS00028">
    <property type="entry name" value="ZINC_FINGER_C2H2_1"/>
    <property type="match status" value="1"/>
</dbReference>
<dbReference type="InterPro" id="IPR044299">
    <property type="entry name" value="GIS3/ZFP5/ZFP6"/>
</dbReference>
<evidence type="ECO:0000259" key="2">
    <source>
        <dbReference type="PROSITE" id="PS50157"/>
    </source>
</evidence>
<organism evidence="3 4">
    <name type="scientific">Spirodela intermedia</name>
    <name type="common">Intermediate duckweed</name>
    <dbReference type="NCBI Taxonomy" id="51605"/>
    <lineage>
        <taxon>Eukaryota</taxon>
        <taxon>Viridiplantae</taxon>
        <taxon>Streptophyta</taxon>
        <taxon>Embryophyta</taxon>
        <taxon>Tracheophyta</taxon>
        <taxon>Spermatophyta</taxon>
        <taxon>Magnoliopsida</taxon>
        <taxon>Liliopsida</taxon>
        <taxon>Araceae</taxon>
        <taxon>Lemnoideae</taxon>
        <taxon>Spirodela</taxon>
    </lineage>
</organism>
<dbReference type="InterPro" id="IPR036236">
    <property type="entry name" value="Znf_C2H2_sf"/>
</dbReference>
<gene>
    <name evidence="3" type="ORF">SI8410_17021118</name>
</gene>
<dbReference type="PANTHER" id="PTHR46353">
    <property type="entry name" value="ZINC FINGER PROTEIN 5"/>
    <property type="match status" value="1"/>
</dbReference>
<evidence type="ECO:0000313" key="4">
    <source>
        <dbReference type="Proteomes" id="UP000663760"/>
    </source>
</evidence>
<dbReference type="GO" id="GO:0000976">
    <property type="term" value="F:transcription cis-regulatory region binding"/>
    <property type="evidence" value="ECO:0007669"/>
    <property type="project" value="TreeGrafter"/>
</dbReference>
<dbReference type="Proteomes" id="UP000663760">
    <property type="component" value="Chromosome 17"/>
</dbReference>
<keyword evidence="1" id="KW-0862">Zinc</keyword>
<feature type="domain" description="C2H2-type" evidence="2">
    <location>
        <begin position="60"/>
        <end position="87"/>
    </location>
</feature>
<name>A0A7I8LKV2_SPIIN</name>
<keyword evidence="1" id="KW-0863">Zinc-finger</keyword>
<dbReference type="EMBL" id="LR746280">
    <property type="protein sequence ID" value="CAA7410440.1"/>
    <property type="molecule type" value="Genomic_DNA"/>
</dbReference>
<keyword evidence="1" id="KW-0479">Metal-binding</keyword>
<dbReference type="AlphaFoldDB" id="A0A7I8LKV2"/>
<dbReference type="PROSITE" id="PS50157">
    <property type="entry name" value="ZINC_FINGER_C2H2_2"/>
    <property type="match status" value="1"/>
</dbReference>
<dbReference type="PANTHER" id="PTHR46353:SF23">
    <property type="entry name" value="C2H2 ZINC FINGER-CONTAINING PROTEIN-RELATED"/>
    <property type="match status" value="1"/>
</dbReference>
<proteinExistence type="predicted"/>
<dbReference type="GO" id="GO:0008270">
    <property type="term" value="F:zinc ion binding"/>
    <property type="evidence" value="ECO:0007669"/>
    <property type="project" value="UniProtKB-KW"/>
</dbReference>
<keyword evidence="4" id="KW-1185">Reference proteome</keyword>
<sequence length="235" mass="24231">MAEMERQAKLPSTTTSPRLKLFGFHVSEDEDPEAVGTPTGGDRLAVATIVPMGGREGRKFECQYCCREFANSQALGGHQNAHKKERQQLKRAQLQARAAAVSSHVFLAGSTPAAATHVVLSPAGRLASGGGRIYYPRTATAPLHIFSASSQGRVMPAGSVVPYVYEMDDTMMVTTAPPSARAVGSTPSLVFGGFSAAGFIVGGDGGNGGGAGGKRNGADDVFGVDLHLSLAPAGS</sequence>
<dbReference type="GO" id="GO:0010090">
    <property type="term" value="P:trichome morphogenesis"/>
    <property type="evidence" value="ECO:0007669"/>
    <property type="project" value="InterPro"/>
</dbReference>
<dbReference type="InterPro" id="IPR013087">
    <property type="entry name" value="Znf_C2H2_type"/>
</dbReference>
<protein>
    <recommendedName>
        <fullName evidence="2">C2H2-type domain-containing protein</fullName>
    </recommendedName>
</protein>
<dbReference type="GO" id="GO:0009740">
    <property type="term" value="P:gibberellic acid mediated signaling pathway"/>
    <property type="evidence" value="ECO:0007669"/>
    <property type="project" value="TreeGrafter"/>
</dbReference>
<dbReference type="GO" id="GO:0009736">
    <property type="term" value="P:cytokinin-activated signaling pathway"/>
    <property type="evidence" value="ECO:0007669"/>
    <property type="project" value="TreeGrafter"/>
</dbReference>
<dbReference type="OrthoDB" id="772256at2759"/>
<evidence type="ECO:0000256" key="1">
    <source>
        <dbReference type="PROSITE-ProRule" id="PRU00042"/>
    </source>
</evidence>
<dbReference type="SUPFAM" id="SSF57667">
    <property type="entry name" value="beta-beta-alpha zinc fingers"/>
    <property type="match status" value="1"/>
</dbReference>
<accession>A0A7I8LKV2</accession>
<reference evidence="3" key="1">
    <citation type="submission" date="2020-02" db="EMBL/GenBank/DDBJ databases">
        <authorList>
            <person name="Scholz U."/>
            <person name="Mascher M."/>
            <person name="Fiebig A."/>
        </authorList>
    </citation>
    <scope>NUCLEOTIDE SEQUENCE</scope>
</reference>
<evidence type="ECO:0000313" key="3">
    <source>
        <dbReference type="EMBL" id="CAA7410440.1"/>
    </source>
</evidence>
<dbReference type="GO" id="GO:0005634">
    <property type="term" value="C:nucleus"/>
    <property type="evidence" value="ECO:0007669"/>
    <property type="project" value="TreeGrafter"/>
</dbReference>